<proteinExistence type="predicted"/>
<evidence type="ECO:0000256" key="1">
    <source>
        <dbReference type="SAM" id="Phobius"/>
    </source>
</evidence>
<feature type="transmembrane region" description="Helical" evidence="1">
    <location>
        <begin position="247"/>
        <end position="267"/>
    </location>
</feature>
<keyword evidence="3" id="KW-1185">Reference proteome</keyword>
<evidence type="ECO:0000313" key="3">
    <source>
        <dbReference type="Proteomes" id="UP000317940"/>
    </source>
</evidence>
<sequence>MSHLTHPVPARPTAAPRARAALAAEWIKLRSLRSMVATPLLALLCCVGLAGLVCDSYVVNWPHLDAARKAAFQPLDVNLGFVQIGILFFGVLGALVVTSEYGNGLIRTTFAATPQRGLVLAAKTVLLTAIALVTATVICLTAFLVGQGELFGYTPSTTLGEPGVLGHLVGAVGYLTAAGLIGLFIGVLARSTGVAMSGVFGLLLVLPTMVNNLPRNAVWRHTVPYLPSNLGNALWHSHTGGLVSQSTAALVLPLYPLLLGALAALALRSRDA</sequence>
<dbReference type="RefSeq" id="WP_145909082.1">
    <property type="nucleotide sequence ID" value="NZ_BAAAMZ010000010.1"/>
</dbReference>
<comment type="caution">
    <text evidence="2">The sequence shown here is derived from an EMBL/GenBank/DDBJ whole genome shotgun (WGS) entry which is preliminary data.</text>
</comment>
<protein>
    <submittedName>
        <fullName evidence="2">ABC-2 type transport system permease protein</fullName>
    </submittedName>
</protein>
<feature type="transmembrane region" description="Helical" evidence="1">
    <location>
        <begin position="164"/>
        <end position="185"/>
    </location>
</feature>
<keyword evidence="1" id="KW-0812">Transmembrane</keyword>
<name>A0A561TWK5_9ACTN</name>
<feature type="transmembrane region" description="Helical" evidence="1">
    <location>
        <begin position="79"/>
        <end position="97"/>
    </location>
</feature>
<gene>
    <name evidence="2" type="ORF">FHX73_12611</name>
</gene>
<feature type="transmembrane region" description="Helical" evidence="1">
    <location>
        <begin position="118"/>
        <end position="144"/>
    </location>
</feature>
<organism evidence="2 3">
    <name type="scientific">Kitasatospora viridis</name>
    <dbReference type="NCBI Taxonomy" id="281105"/>
    <lineage>
        <taxon>Bacteria</taxon>
        <taxon>Bacillati</taxon>
        <taxon>Actinomycetota</taxon>
        <taxon>Actinomycetes</taxon>
        <taxon>Kitasatosporales</taxon>
        <taxon>Streptomycetaceae</taxon>
        <taxon>Kitasatospora</taxon>
    </lineage>
</organism>
<dbReference type="EMBL" id="VIWT01000002">
    <property type="protein sequence ID" value="TWF91496.1"/>
    <property type="molecule type" value="Genomic_DNA"/>
</dbReference>
<feature type="transmembrane region" description="Helical" evidence="1">
    <location>
        <begin position="36"/>
        <end position="59"/>
    </location>
</feature>
<dbReference type="Proteomes" id="UP000317940">
    <property type="component" value="Unassembled WGS sequence"/>
</dbReference>
<evidence type="ECO:0000313" key="2">
    <source>
        <dbReference type="EMBL" id="TWF91496.1"/>
    </source>
</evidence>
<dbReference type="AlphaFoldDB" id="A0A561TWK5"/>
<dbReference type="OrthoDB" id="3297477at2"/>
<feature type="transmembrane region" description="Helical" evidence="1">
    <location>
        <begin position="192"/>
        <end position="210"/>
    </location>
</feature>
<accession>A0A561TWK5</accession>
<reference evidence="2 3" key="1">
    <citation type="submission" date="2019-06" db="EMBL/GenBank/DDBJ databases">
        <title>Sequencing the genomes of 1000 actinobacteria strains.</title>
        <authorList>
            <person name="Klenk H.-P."/>
        </authorList>
    </citation>
    <scope>NUCLEOTIDE SEQUENCE [LARGE SCALE GENOMIC DNA]</scope>
    <source>
        <strain evidence="2 3">DSM 44826</strain>
    </source>
</reference>
<keyword evidence="1" id="KW-1133">Transmembrane helix</keyword>
<keyword evidence="1" id="KW-0472">Membrane</keyword>